<dbReference type="AlphaFoldDB" id="A0A1H3MJ44"/>
<reference evidence="2 3" key="1">
    <citation type="submission" date="2016-10" db="EMBL/GenBank/DDBJ databases">
        <authorList>
            <person name="de Groot N.N."/>
        </authorList>
    </citation>
    <scope>NUCLEOTIDE SEQUENCE [LARGE SCALE GENOMIC DNA]</scope>
    <source>
        <strain evidence="2 3">CGMCC 4.3491</strain>
    </source>
</reference>
<dbReference type="Proteomes" id="UP000198891">
    <property type="component" value="Unassembled WGS sequence"/>
</dbReference>
<organism evidence="2 3">
    <name type="scientific">Herbiconiux ginsengi</name>
    <dbReference type="NCBI Taxonomy" id="381665"/>
    <lineage>
        <taxon>Bacteria</taxon>
        <taxon>Bacillati</taxon>
        <taxon>Actinomycetota</taxon>
        <taxon>Actinomycetes</taxon>
        <taxon>Micrococcales</taxon>
        <taxon>Microbacteriaceae</taxon>
        <taxon>Herbiconiux</taxon>
    </lineage>
</organism>
<feature type="region of interest" description="Disordered" evidence="1">
    <location>
        <begin position="1"/>
        <end position="23"/>
    </location>
</feature>
<evidence type="ECO:0000313" key="3">
    <source>
        <dbReference type="Proteomes" id="UP000198891"/>
    </source>
</evidence>
<feature type="region of interest" description="Disordered" evidence="1">
    <location>
        <begin position="49"/>
        <end position="98"/>
    </location>
</feature>
<evidence type="ECO:0000313" key="2">
    <source>
        <dbReference type="EMBL" id="SDY76722.1"/>
    </source>
</evidence>
<keyword evidence="3" id="KW-1185">Reference proteome</keyword>
<proteinExistence type="predicted"/>
<feature type="compositionally biased region" description="Basic and acidic residues" evidence="1">
    <location>
        <begin position="63"/>
        <end position="74"/>
    </location>
</feature>
<dbReference type="EMBL" id="FNPZ01000001">
    <property type="protein sequence ID" value="SDY76722.1"/>
    <property type="molecule type" value="Genomic_DNA"/>
</dbReference>
<name>A0A1H3MJ44_9MICO</name>
<feature type="compositionally biased region" description="Basic residues" evidence="1">
    <location>
        <begin position="89"/>
        <end position="98"/>
    </location>
</feature>
<evidence type="ECO:0000256" key="1">
    <source>
        <dbReference type="SAM" id="MobiDB-lite"/>
    </source>
</evidence>
<gene>
    <name evidence="2" type="ORF">SAMN05216554_1448</name>
</gene>
<protein>
    <submittedName>
        <fullName evidence="2">Uncharacterized protein</fullName>
    </submittedName>
</protein>
<accession>A0A1H3MJ44</accession>
<sequence>MLGRAAPSVARGHRPFIHPSPGGNDAGTLIRAFWRYRAPGYRKNVRMSVGRREGGRVPSAEGGDLRDRGAEGIHRRPQLLGGGVGRQREAHRRLGHLR</sequence>